<proteinExistence type="predicted"/>
<evidence type="ECO:0000313" key="2">
    <source>
        <dbReference type="EMBL" id="KAF7998307.1"/>
    </source>
</evidence>
<dbReference type="PANTHER" id="PTHR13318:SF95">
    <property type="entry name" value="F-BOX PROTEIN YLR352W"/>
    <property type="match status" value="1"/>
</dbReference>
<dbReference type="AlphaFoldDB" id="A0A834Y5L8"/>
<comment type="caution">
    <text evidence="2">The sequence shown here is derived from an EMBL/GenBank/DDBJ whole genome shotgun (WGS) entry which is preliminary data.</text>
</comment>
<dbReference type="SUPFAM" id="SSF52047">
    <property type="entry name" value="RNI-like"/>
    <property type="match status" value="1"/>
</dbReference>
<evidence type="ECO:0000313" key="3">
    <source>
        <dbReference type="Proteomes" id="UP000639338"/>
    </source>
</evidence>
<organism evidence="2 3">
    <name type="scientific">Aphidius gifuensis</name>
    <name type="common">Parasitoid wasp</name>
    <dbReference type="NCBI Taxonomy" id="684658"/>
    <lineage>
        <taxon>Eukaryota</taxon>
        <taxon>Metazoa</taxon>
        <taxon>Ecdysozoa</taxon>
        <taxon>Arthropoda</taxon>
        <taxon>Hexapoda</taxon>
        <taxon>Insecta</taxon>
        <taxon>Pterygota</taxon>
        <taxon>Neoptera</taxon>
        <taxon>Endopterygota</taxon>
        <taxon>Hymenoptera</taxon>
        <taxon>Apocrita</taxon>
        <taxon>Ichneumonoidea</taxon>
        <taxon>Braconidae</taxon>
        <taxon>Aphidiinae</taxon>
        <taxon>Aphidius</taxon>
    </lineage>
</organism>
<keyword evidence="3" id="KW-1185">Reference proteome</keyword>
<dbReference type="OrthoDB" id="549243at2759"/>
<sequence length="416" mass="48646">MNLNCHEMEEPSQRKRCSKMNYGKNKRKKIREIESFGESQDEDESTGLDELFSNEISYYKPTDQNKINQIINQQNEYFWQTITIIDFEKYYLQHIEQPQVELVLSKCGKYLKELRLGSVCDSSILPVIKKYCHKLVTLNIEIEFKDQNHFIDFCINMRRLKNFKFYTSFWFQIKRTDTAGFVINSIPKKHKILSIDFSHCIFNTNIKSITNFEKLKFLNIAYVDAVDDWILGRLSKNSIEIIDLNVEGCKRITNVGLQFLTSMKKLEKLNISFNNNITDELFSKFNSLKNLSCGCCKNIRNDGIANLLTNLLPLGFNYLEIYQTSVDVILLIYAYQLIVNINPNCLLNVVASGSLSKGYYEAIEKEPIKTDNLDIQWTNLLTDYSNENCIEFSENHGKNVKVRKLQNEYQHVDIMD</sequence>
<protein>
    <submittedName>
        <fullName evidence="2">Uncharacterized protein</fullName>
    </submittedName>
</protein>
<dbReference type="PANTHER" id="PTHR13318">
    <property type="entry name" value="PARTNER OF PAIRED, ISOFORM B-RELATED"/>
    <property type="match status" value="1"/>
</dbReference>
<feature type="region of interest" description="Disordered" evidence="1">
    <location>
        <begin position="1"/>
        <end position="25"/>
    </location>
</feature>
<reference evidence="2 3" key="1">
    <citation type="submission" date="2020-08" db="EMBL/GenBank/DDBJ databases">
        <title>Aphidius gifuensis genome sequencing and assembly.</title>
        <authorList>
            <person name="Du Z."/>
        </authorList>
    </citation>
    <scope>NUCLEOTIDE SEQUENCE [LARGE SCALE GENOMIC DNA]</scope>
    <source>
        <strain evidence="2">YNYX2018</strain>
        <tissue evidence="2">Adults</tissue>
    </source>
</reference>
<dbReference type="GO" id="GO:0019005">
    <property type="term" value="C:SCF ubiquitin ligase complex"/>
    <property type="evidence" value="ECO:0007669"/>
    <property type="project" value="TreeGrafter"/>
</dbReference>
<dbReference type="Proteomes" id="UP000639338">
    <property type="component" value="Unassembled WGS sequence"/>
</dbReference>
<dbReference type="EMBL" id="JACMRX010000001">
    <property type="protein sequence ID" value="KAF7998307.1"/>
    <property type="molecule type" value="Genomic_DNA"/>
</dbReference>
<dbReference type="InterPro" id="IPR032675">
    <property type="entry name" value="LRR_dom_sf"/>
</dbReference>
<evidence type="ECO:0000256" key="1">
    <source>
        <dbReference type="SAM" id="MobiDB-lite"/>
    </source>
</evidence>
<feature type="compositionally biased region" description="Basic residues" evidence="1">
    <location>
        <begin position="14"/>
        <end position="25"/>
    </location>
</feature>
<feature type="compositionally biased region" description="Basic and acidic residues" evidence="1">
    <location>
        <begin position="1"/>
        <end position="13"/>
    </location>
</feature>
<name>A0A834Y5L8_APHGI</name>
<dbReference type="GO" id="GO:0031146">
    <property type="term" value="P:SCF-dependent proteasomal ubiquitin-dependent protein catabolic process"/>
    <property type="evidence" value="ECO:0007669"/>
    <property type="project" value="TreeGrafter"/>
</dbReference>
<dbReference type="Gene3D" id="3.80.10.10">
    <property type="entry name" value="Ribonuclease Inhibitor"/>
    <property type="match status" value="1"/>
</dbReference>
<accession>A0A834Y5L8</accession>
<gene>
    <name evidence="2" type="ORF">HCN44_009705</name>
</gene>